<accession>A0A381ZRN9</accession>
<protein>
    <submittedName>
        <fullName evidence="1">Uncharacterized protein</fullName>
    </submittedName>
</protein>
<name>A0A381ZRN9_9ZZZZ</name>
<sequence>MKKSLILFNLITSIIFAQPGQSSIPNAISFQGLLTHTDGSIYEDGEYSLTFRLFINLNDGTEQNIWEETHASSVTNGVFSVILGSIENLPGNIPSEAMLETQVGEEILSPRQSFTSVPFALRSYRSQNSMHAIYADTAMVSMTGPMEDTVQYALESHHSVIADTANYVDLSNQSSLTGVAMIHSPLEDAPNTFATIGNLEFRYNSTEQDGYIEVRTLSSYEHMQVYCTKKTSSWSPGGSGTIENYHNDSNYNNSTWNPLITLWEDDGWNGRVTLSYYKAFEGTMFTMGSGGAPPEPKSYRFFANIDGYNNVFIRVEYAE</sequence>
<gene>
    <name evidence="1" type="ORF">METZ01_LOCUS144396</name>
</gene>
<proteinExistence type="predicted"/>
<reference evidence="1" key="1">
    <citation type="submission" date="2018-05" db="EMBL/GenBank/DDBJ databases">
        <authorList>
            <person name="Lanie J.A."/>
            <person name="Ng W.-L."/>
            <person name="Kazmierczak K.M."/>
            <person name="Andrzejewski T.M."/>
            <person name="Davidsen T.M."/>
            <person name="Wayne K.J."/>
            <person name="Tettelin H."/>
            <person name="Glass J.I."/>
            <person name="Rusch D."/>
            <person name="Podicherti R."/>
            <person name="Tsui H.-C.T."/>
            <person name="Winkler M.E."/>
        </authorList>
    </citation>
    <scope>NUCLEOTIDE SEQUENCE</scope>
</reference>
<organism evidence="1">
    <name type="scientific">marine metagenome</name>
    <dbReference type="NCBI Taxonomy" id="408172"/>
    <lineage>
        <taxon>unclassified sequences</taxon>
        <taxon>metagenomes</taxon>
        <taxon>ecological metagenomes</taxon>
    </lineage>
</organism>
<dbReference type="EMBL" id="UINC01022270">
    <property type="protein sequence ID" value="SVA91542.1"/>
    <property type="molecule type" value="Genomic_DNA"/>
</dbReference>
<dbReference type="AlphaFoldDB" id="A0A381ZRN9"/>
<evidence type="ECO:0000313" key="1">
    <source>
        <dbReference type="EMBL" id="SVA91542.1"/>
    </source>
</evidence>